<dbReference type="Pfam" id="PF00675">
    <property type="entry name" value="Peptidase_M16"/>
    <property type="match status" value="2"/>
</dbReference>
<feature type="domain" description="Peptidase M16 C-terminal" evidence="4">
    <location>
        <begin position="655"/>
        <end position="833"/>
    </location>
</feature>
<dbReference type="InterPro" id="IPR007863">
    <property type="entry name" value="Peptidase_M16_C"/>
</dbReference>
<dbReference type="Pfam" id="PF05193">
    <property type="entry name" value="Peptidase_M16_C"/>
    <property type="match status" value="2"/>
</dbReference>
<protein>
    <submittedName>
        <fullName evidence="5">M16 family metallopeptidase</fullName>
    </submittedName>
</protein>
<organism evidence="5 6">
    <name type="scientific">Terrimonas rubra</name>
    <dbReference type="NCBI Taxonomy" id="1035890"/>
    <lineage>
        <taxon>Bacteria</taxon>
        <taxon>Pseudomonadati</taxon>
        <taxon>Bacteroidota</taxon>
        <taxon>Chitinophagia</taxon>
        <taxon>Chitinophagales</taxon>
        <taxon>Chitinophagaceae</taxon>
        <taxon>Terrimonas</taxon>
    </lineage>
</organism>
<feature type="domain" description="Peptidase M16 C-terminal" evidence="4">
    <location>
        <begin position="199"/>
        <end position="376"/>
    </location>
</feature>
<accession>A0ABW6AAE4</accession>
<dbReference type="InterPro" id="IPR011765">
    <property type="entry name" value="Pept_M16_N"/>
</dbReference>
<comment type="similarity">
    <text evidence="1">Belongs to the peptidase M16 family.</text>
</comment>
<sequence length="908" mass="101864">MKNLTKLFAFMALLMAGITTAAQNKPKFITAVEGLKEYELDNGLRILLIPDPSQTNIAINIVYKVGSRHEGYGEKGMAHLLEHMLFKQCEKFEDIKKAIADKGAFANGTTWYDRTNYYEVLSASDENLRWAIDMEADRMVNSKILATELAKEFSVVRNEFEINENDPGGVLFERVVSSMYLWHNYGSSTIGSKEDIERVKAENLKAFYKKYYQPDNAIIMIAGKFDEAKALDYVQQYFGPIPRPARVLQPTYTVEPAQDGQREVLLQRNGDVQYLIAGYHTPPAADNDFAANEAFLNIITNNPSGKLYKALVEKKLATSVSNFVLPLHDPGFSMLQVQIPKDKNLDSAKAAFFEVVNNIKNIPITDEDVTNAKNNLLKRFSNTTNNSIELAIMLTEIVGAGDWRLWFHYRDQLEKLTPDHVKAIAARYYKPSNRTVGYFVPSGVPDRTIVNETPDIAALLKDYKGKEVGEQKAAFEATIPNIKKNTEYGKLANGGKYALLFKPTKGDKINGTIVLQYGDENSLANKELVAALTARMLKNGTTTKTKKQIKEELDRIKTDINFYASAGRVNVSISTDKANLSKALTLLDDLLHNPKFDKEEFEKEKLALQTQYESNAQEPGQLAYEKLMQLSTKYPKGHPFYTNTTQESLAALAAVKPEDVKSFYNNFYGANNSNSTFVGEIDKPVITAALKKTLGNWKSKAAFKEIKRQYFDVSGTNASVPVTDKTNAQLMGGINLNITEKSSDYPAVYMANELLGGGSFLSSRIPQRLRENEGMSYGAGSYLDIDYDQPGGVWGLYAAYNPDYKDRLDSALNQEIDKAISAGFTQEELSKSIESWLEQQRTSLGMNNVLAAIINRYMRQGRSLDEYTQMENKIKALELKAVNEALKKYFDKKKLILINSGDFKKKGF</sequence>
<proteinExistence type="inferred from homology"/>
<evidence type="ECO:0000259" key="4">
    <source>
        <dbReference type="Pfam" id="PF05193"/>
    </source>
</evidence>
<keyword evidence="2" id="KW-0732">Signal</keyword>
<dbReference type="InterPro" id="IPR011249">
    <property type="entry name" value="Metalloenz_LuxS/M16"/>
</dbReference>
<keyword evidence="6" id="KW-1185">Reference proteome</keyword>
<dbReference type="Proteomes" id="UP001597511">
    <property type="component" value="Unassembled WGS sequence"/>
</dbReference>
<gene>
    <name evidence="5" type="ORF">ACFS6H_17315</name>
</gene>
<dbReference type="PANTHER" id="PTHR11851:SF49">
    <property type="entry name" value="MITOCHONDRIAL-PROCESSING PEPTIDASE SUBUNIT ALPHA"/>
    <property type="match status" value="1"/>
</dbReference>
<dbReference type="Gene3D" id="3.30.830.10">
    <property type="entry name" value="Metalloenzyme, LuxS/M16 peptidase-like"/>
    <property type="match status" value="4"/>
</dbReference>
<feature type="domain" description="Peptidase M16 N-terminal" evidence="3">
    <location>
        <begin position="45"/>
        <end position="191"/>
    </location>
</feature>
<reference evidence="6" key="1">
    <citation type="journal article" date="2019" name="Int. J. Syst. Evol. Microbiol.">
        <title>The Global Catalogue of Microorganisms (GCM) 10K type strain sequencing project: providing services to taxonomists for standard genome sequencing and annotation.</title>
        <authorList>
            <consortium name="The Broad Institute Genomics Platform"/>
            <consortium name="The Broad Institute Genome Sequencing Center for Infectious Disease"/>
            <person name="Wu L."/>
            <person name="Ma J."/>
        </authorList>
    </citation>
    <scope>NUCLEOTIDE SEQUENCE [LARGE SCALE GENOMIC DNA]</scope>
    <source>
        <strain evidence="6">KCTC 23299</strain>
    </source>
</reference>
<dbReference type="PANTHER" id="PTHR11851">
    <property type="entry name" value="METALLOPROTEASE"/>
    <property type="match status" value="1"/>
</dbReference>
<feature type="domain" description="Peptidase M16 N-terminal" evidence="3">
    <location>
        <begin position="529"/>
        <end position="629"/>
    </location>
</feature>
<feature type="chain" id="PRO_5045733764" evidence="2">
    <location>
        <begin position="22"/>
        <end position="908"/>
    </location>
</feature>
<feature type="signal peptide" evidence="2">
    <location>
        <begin position="1"/>
        <end position="21"/>
    </location>
</feature>
<evidence type="ECO:0000256" key="2">
    <source>
        <dbReference type="SAM" id="SignalP"/>
    </source>
</evidence>
<dbReference type="InterPro" id="IPR050361">
    <property type="entry name" value="MPP/UQCRC_Complex"/>
</dbReference>
<evidence type="ECO:0000259" key="3">
    <source>
        <dbReference type="Pfam" id="PF00675"/>
    </source>
</evidence>
<dbReference type="EMBL" id="JBHUOZ010000003">
    <property type="protein sequence ID" value="MFD2921490.1"/>
    <property type="molecule type" value="Genomic_DNA"/>
</dbReference>
<comment type="caution">
    <text evidence="5">The sequence shown here is derived from an EMBL/GenBank/DDBJ whole genome shotgun (WGS) entry which is preliminary data.</text>
</comment>
<evidence type="ECO:0000313" key="5">
    <source>
        <dbReference type="EMBL" id="MFD2921490.1"/>
    </source>
</evidence>
<dbReference type="RefSeq" id="WP_386101897.1">
    <property type="nucleotide sequence ID" value="NZ_JBHUOZ010000003.1"/>
</dbReference>
<evidence type="ECO:0000313" key="6">
    <source>
        <dbReference type="Proteomes" id="UP001597511"/>
    </source>
</evidence>
<evidence type="ECO:0000256" key="1">
    <source>
        <dbReference type="ARBA" id="ARBA00007261"/>
    </source>
</evidence>
<name>A0ABW6AAE4_9BACT</name>
<dbReference type="SUPFAM" id="SSF63411">
    <property type="entry name" value="LuxS/MPP-like metallohydrolase"/>
    <property type="match status" value="4"/>
</dbReference>